<dbReference type="Gene3D" id="3.40.50.2000">
    <property type="entry name" value="Glycogen Phosphorylase B"/>
    <property type="match status" value="2"/>
</dbReference>
<evidence type="ECO:0000256" key="5">
    <source>
        <dbReference type="ARBA" id="ARBA00022676"/>
    </source>
</evidence>
<dbReference type="InterPro" id="IPR001296">
    <property type="entry name" value="Glyco_trans_1"/>
</dbReference>
<evidence type="ECO:0000256" key="6">
    <source>
        <dbReference type="ARBA" id="ARBA00022679"/>
    </source>
</evidence>
<dbReference type="Pfam" id="PF08288">
    <property type="entry name" value="PIGA"/>
    <property type="match status" value="1"/>
</dbReference>
<feature type="transmembrane region" description="Helical" evidence="10">
    <location>
        <begin position="457"/>
        <end position="476"/>
    </location>
</feature>
<dbReference type="AlphaFoldDB" id="A0AAN6N5Q4"/>
<comment type="pathway">
    <text evidence="2">Glycolipid biosynthesis; glycosylphosphatidylinositol-anchor biosynthesis.</text>
</comment>
<dbReference type="EC" id="2.4.1.198" evidence="3"/>
<dbReference type="FunFam" id="3.40.50.2000:FF:000053">
    <property type="entry name" value="Phosphatidylinositol N-acetylglucosaminyltransferase GPI3 subunit"/>
    <property type="match status" value="1"/>
</dbReference>
<dbReference type="PANTHER" id="PTHR45871">
    <property type="entry name" value="N-ACETYLGLUCOSAMINYL-PHOSPHATIDYLINOSITOL BIOSYNTHETIC PROTEIN"/>
    <property type="match status" value="1"/>
</dbReference>
<evidence type="ECO:0000313" key="13">
    <source>
        <dbReference type="EMBL" id="KAK3939285.1"/>
    </source>
</evidence>
<dbReference type="InterPro" id="IPR013234">
    <property type="entry name" value="PIGA_GPI_anchor_biosynthesis"/>
</dbReference>
<keyword evidence="10" id="KW-1133">Transmembrane helix</keyword>
<evidence type="ECO:0000313" key="14">
    <source>
        <dbReference type="Proteomes" id="UP001303473"/>
    </source>
</evidence>
<organism evidence="13 14">
    <name type="scientific">Diplogelasinospora grovesii</name>
    <dbReference type="NCBI Taxonomy" id="303347"/>
    <lineage>
        <taxon>Eukaryota</taxon>
        <taxon>Fungi</taxon>
        <taxon>Dikarya</taxon>
        <taxon>Ascomycota</taxon>
        <taxon>Pezizomycotina</taxon>
        <taxon>Sordariomycetes</taxon>
        <taxon>Sordariomycetidae</taxon>
        <taxon>Sordariales</taxon>
        <taxon>Diplogelasinosporaceae</taxon>
        <taxon>Diplogelasinospora</taxon>
    </lineage>
</organism>
<evidence type="ECO:0000256" key="2">
    <source>
        <dbReference type="ARBA" id="ARBA00004687"/>
    </source>
</evidence>
<dbReference type="GO" id="GO:0017176">
    <property type="term" value="F:phosphatidylinositol N-acetylglucosaminyltransferase activity"/>
    <property type="evidence" value="ECO:0007669"/>
    <property type="project" value="UniProtKB-EC"/>
</dbReference>
<dbReference type="FunFam" id="3.40.50.2000:FF:000026">
    <property type="entry name" value="Phosphatidylinositol N-acetylglucosaminyltransferase subunit A"/>
    <property type="match status" value="1"/>
</dbReference>
<dbReference type="Proteomes" id="UP001303473">
    <property type="component" value="Unassembled WGS sequence"/>
</dbReference>
<dbReference type="InterPro" id="IPR039507">
    <property type="entry name" value="PIG-A/GPI3"/>
</dbReference>
<evidence type="ECO:0000259" key="11">
    <source>
        <dbReference type="Pfam" id="PF00534"/>
    </source>
</evidence>
<reference evidence="14" key="1">
    <citation type="journal article" date="2023" name="Mol. Phylogenet. Evol.">
        <title>Genome-scale phylogeny and comparative genomics of the fungal order Sordariales.</title>
        <authorList>
            <person name="Hensen N."/>
            <person name="Bonometti L."/>
            <person name="Westerberg I."/>
            <person name="Brannstrom I.O."/>
            <person name="Guillou S."/>
            <person name="Cros-Aarteil S."/>
            <person name="Calhoun S."/>
            <person name="Haridas S."/>
            <person name="Kuo A."/>
            <person name="Mondo S."/>
            <person name="Pangilinan J."/>
            <person name="Riley R."/>
            <person name="LaButti K."/>
            <person name="Andreopoulos B."/>
            <person name="Lipzen A."/>
            <person name="Chen C."/>
            <person name="Yan M."/>
            <person name="Daum C."/>
            <person name="Ng V."/>
            <person name="Clum A."/>
            <person name="Steindorff A."/>
            <person name="Ohm R.A."/>
            <person name="Martin F."/>
            <person name="Silar P."/>
            <person name="Natvig D.O."/>
            <person name="Lalanne C."/>
            <person name="Gautier V."/>
            <person name="Ament-Velasquez S.L."/>
            <person name="Kruys A."/>
            <person name="Hutchinson M.I."/>
            <person name="Powell A.J."/>
            <person name="Barry K."/>
            <person name="Miller A.N."/>
            <person name="Grigoriev I.V."/>
            <person name="Debuchy R."/>
            <person name="Gladieux P."/>
            <person name="Hiltunen Thoren M."/>
            <person name="Johannesson H."/>
        </authorList>
    </citation>
    <scope>NUCLEOTIDE SEQUENCE [LARGE SCALE GENOMIC DNA]</scope>
    <source>
        <strain evidence="14">CBS 340.73</strain>
    </source>
</reference>
<keyword evidence="4" id="KW-0337">GPI-anchor biosynthesis</keyword>
<name>A0AAN6N5Q4_9PEZI</name>
<keyword evidence="10" id="KW-0472">Membrane</keyword>
<feature type="domain" description="PIGA GPI anchor biosynthesis" evidence="12">
    <location>
        <begin position="44"/>
        <end position="133"/>
    </location>
</feature>
<accession>A0AAN6N5Q4</accession>
<protein>
    <recommendedName>
        <fullName evidence="8">Phosphatidylinositol N-acetylglucosaminyltransferase GPI3 subunit</fullName>
        <ecNumber evidence="3">2.4.1.198</ecNumber>
    </recommendedName>
    <alternativeName>
        <fullName evidence="7">GlcNAc-PI synthesis protein</fullName>
    </alternativeName>
</protein>
<feature type="region of interest" description="Disordered" evidence="9">
    <location>
        <begin position="192"/>
        <end position="224"/>
    </location>
</feature>
<evidence type="ECO:0000256" key="9">
    <source>
        <dbReference type="SAM" id="MobiDB-lite"/>
    </source>
</evidence>
<dbReference type="GO" id="GO:0006506">
    <property type="term" value="P:GPI anchor biosynthetic process"/>
    <property type="evidence" value="ECO:0007669"/>
    <property type="project" value="UniProtKB-KW"/>
</dbReference>
<evidence type="ECO:0000256" key="1">
    <source>
        <dbReference type="ARBA" id="ARBA00003265"/>
    </source>
</evidence>
<comment type="caution">
    <text evidence="13">The sequence shown here is derived from an EMBL/GenBank/DDBJ whole genome shotgun (WGS) entry which is preliminary data.</text>
</comment>
<evidence type="ECO:0000256" key="7">
    <source>
        <dbReference type="ARBA" id="ARBA00032160"/>
    </source>
</evidence>
<keyword evidence="10" id="KW-0812">Transmembrane</keyword>
<dbReference type="SUPFAM" id="SSF53756">
    <property type="entry name" value="UDP-Glycosyltransferase/glycogen phosphorylase"/>
    <property type="match status" value="1"/>
</dbReference>
<keyword evidence="14" id="KW-1185">Reference proteome</keyword>
<dbReference type="EMBL" id="MU853814">
    <property type="protein sequence ID" value="KAK3939285.1"/>
    <property type="molecule type" value="Genomic_DNA"/>
</dbReference>
<evidence type="ECO:0000256" key="4">
    <source>
        <dbReference type="ARBA" id="ARBA00022502"/>
    </source>
</evidence>
<evidence type="ECO:0000256" key="3">
    <source>
        <dbReference type="ARBA" id="ARBA00012420"/>
    </source>
</evidence>
<dbReference type="PANTHER" id="PTHR45871:SF1">
    <property type="entry name" value="PHOSPHATIDYLINOSITOL N-ACETYLGLUCOSAMINYLTRANSFERASE SUBUNIT A"/>
    <property type="match status" value="1"/>
</dbReference>
<proteinExistence type="predicted"/>
<feature type="domain" description="Glycosyl transferase family 1" evidence="11">
    <location>
        <begin position="229"/>
        <end position="365"/>
    </location>
</feature>
<gene>
    <name evidence="13" type="ORF">QBC46DRAFT_151794</name>
</gene>
<evidence type="ECO:0000256" key="8">
    <source>
        <dbReference type="ARBA" id="ARBA00068617"/>
    </source>
</evidence>
<keyword evidence="5" id="KW-0328">Glycosyltransferase</keyword>
<dbReference type="Pfam" id="PF00534">
    <property type="entry name" value="Glycos_transf_1"/>
    <property type="match status" value="1"/>
</dbReference>
<dbReference type="GO" id="GO:0000506">
    <property type="term" value="C:glycosylphosphatidylinositol-N-acetylglucosaminyltransferase (GPI-GnT) complex"/>
    <property type="evidence" value="ECO:0007669"/>
    <property type="project" value="InterPro"/>
</dbReference>
<feature type="compositionally biased region" description="Low complexity" evidence="9">
    <location>
        <begin position="192"/>
        <end position="215"/>
    </location>
</feature>
<keyword evidence="6" id="KW-0808">Transferase</keyword>
<comment type="function">
    <text evidence="1">Catalytic subunit in the complex catalyzing the transfer of N-acetylglucosamine from UDP-N-acetylglucosamine to phosphatidylinositol, the first step of GPI biosynthesis.</text>
</comment>
<evidence type="ECO:0000259" key="12">
    <source>
        <dbReference type="Pfam" id="PF08288"/>
    </source>
</evidence>
<dbReference type="CDD" id="cd03796">
    <property type="entry name" value="GT4_PIG-A-like"/>
    <property type="match status" value="1"/>
</dbReference>
<evidence type="ECO:0000256" key="10">
    <source>
        <dbReference type="SAM" id="Phobius"/>
    </source>
</evidence>
<sequence>MAPTYNIAMVSDFFYPQPGGIESHIYQLSTKLMDRGHKVIIITHAYEGRTGVRYLTNGLKVYHVPSLVMYRSATFPTVFSAFPVFRNIVLREQINIVHGHGSLSNLCHEAILHARTMGLRTVFTDHSLFGFADAASILANKLLKFSLSDVDHVICVSHTCKENTVLRASLDPLMVSVIPNAVVAENFRPLSHPEVTSTTSPTSTSPNHPSTHPTSGFGSSVPPARQLGPHDPITIVVISRLFYNKGTDLLTAAIPRILENHPNTRFIIAGSGPKAIDLEQMIEQNVLQDRVEMLGPVRHEEVRDVMVRGHIYLHPSLTEAFGTVIVEAASCGLYVVCTQVGGIPEVLPSHMTVFAKPEEDDLVAATGKAIAALRAGKVRTELFHEQVKSMYSWTNVALRTERVYNGISGAISEGEFYGYDSTTTGNKGSWSATRGRSGVQSFALIDRLKRYYGCGIWAGKLFCLCVIVDYLLFLLLEMVWPREKIDICPEWPRKMVGKEPNNRRDGIR</sequence>